<dbReference type="OrthoDB" id="3854762at2"/>
<organism evidence="1 2">
    <name type="scientific">Streptomyces kaniharaensis</name>
    <dbReference type="NCBI Taxonomy" id="212423"/>
    <lineage>
        <taxon>Bacteria</taxon>
        <taxon>Bacillati</taxon>
        <taxon>Actinomycetota</taxon>
        <taxon>Actinomycetes</taxon>
        <taxon>Kitasatosporales</taxon>
        <taxon>Streptomycetaceae</taxon>
        <taxon>Streptomyces</taxon>
    </lineage>
</organism>
<gene>
    <name evidence="1" type="ORF">F7Q99_34100</name>
</gene>
<name>A0A6N7L2W5_9ACTN</name>
<dbReference type="AlphaFoldDB" id="A0A6N7L2W5"/>
<proteinExistence type="predicted"/>
<dbReference type="EMBL" id="WBOF01000003">
    <property type="protein sequence ID" value="MQS17087.1"/>
    <property type="molecule type" value="Genomic_DNA"/>
</dbReference>
<evidence type="ECO:0000313" key="2">
    <source>
        <dbReference type="Proteomes" id="UP000450000"/>
    </source>
</evidence>
<keyword evidence="2" id="KW-1185">Reference proteome</keyword>
<accession>A0A6N7L2W5</accession>
<dbReference type="Proteomes" id="UP000450000">
    <property type="component" value="Unassembled WGS sequence"/>
</dbReference>
<comment type="caution">
    <text evidence="1">The sequence shown here is derived from an EMBL/GenBank/DDBJ whole genome shotgun (WGS) entry which is preliminary data.</text>
</comment>
<dbReference type="RefSeq" id="WP_153469032.1">
    <property type="nucleotide sequence ID" value="NZ_WBOF01000003.1"/>
</dbReference>
<evidence type="ECO:0000313" key="1">
    <source>
        <dbReference type="EMBL" id="MQS17087.1"/>
    </source>
</evidence>
<protein>
    <submittedName>
        <fullName evidence="1">Uncharacterized protein</fullName>
    </submittedName>
</protein>
<sequence>MMLTDRTPCEISVAAADEVRRLNECTVRTGAYPYPTDVHHTIGALAGLLEQLPRSLHQLAAGLNSIDPEHLAVYADPPTPVQRQADFASELGQAIAAVERACAHLRRAQHTAAELVYTGPVPGI</sequence>
<reference evidence="1 2" key="1">
    <citation type="submission" date="2019-09" db="EMBL/GenBank/DDBJ databases">
        <title>Genome Sequences of Streptomyces kaniharaensis ATCC 21070.</title>
        <authorList>
            <person name="Zhu W."/>
            <person name="De Crecy-Lagard V."/>
            <person name="Richards N.G."/>
        </authorList>
    </citation>
    <scope>NUCLEOTIDE SEQUENCE [LARGE SCALE GENOMIC DNA]</scope>
    <source>
        <strain evidence="1 2">SF-557</strain>
    </source>
</reference>